<accession>A0A1E7YQ02</accession>
<evidence type="ECO:0000256" key="1">
    <source>
        <dbReference type="SAM" id="MobiDB-lite"/>
    </source>
</evidence>
<dbReference type="EMBL" id="LZYE01000063">
    <property type="protein sequence ID" value="OFC37896.1"/>
    <property type="molecule type" value="Genomic_DNA"/>
</dbReference>
<evidence type="ECO:0000313" key="3">
    <source>
        <dbReference type="Proteomes" id="UP000175616"/>
    </source>
</evidence>
<evidence type="ECO:0000313" key="2">
    <source>
        <dbReference type="EMBL" id="OFC37896.1"/>
    </source>
</evidence>
<reference evidence="2 3" key="1">
    <citation type="submission" date="2016-06" db="EMBL/GenBank/DDBJ databases">
        <title>Gene turnover analysis identifies the evolutionary adaptation of the extremophile Acidithiobacillus caldus.</title>
        <authorList>
            <person name="Zhang X."/>
        </authorList>
    </citation>
    <scope>NUCLEOTIDE SEQUENCE [LARGE SCALE GENOMIC DNA]</scope>
    <source>
        <strain evidence="2 3">DX</strain>
    </source>
</reference>
<dbReference type="AlphaFoldDB" id="A0A1E7YQ02"/>
<name>A0A1E7YQ02_9PROT</name>
<sequence length="231" mass="26610">MDEFDISELSARARVILREDQGEVSTRPEPESEIDLLLNAFSKREAWIIDKLMHMHRRAKSALSLAEHAVETQLSDPAIKTIAGRALADTRSDIERYWSEITTRVHQSRRCQRDYNTSIQKLRGAQSRAQDIEKGSFWQRRKGKSGLIAALKDVAKAQEEALLQRQKILTMFDEIIQIHDQMERVVQEFVRLMDQVLKPYRVTLHTLMPAPVGESTPHMLKSQDAEQSVYS</sequence>
<organism evidence="2 3">
    <name type="scientific">Acidithiobacillus caldus</name>
    <dbReference type="NCBI Taxonomy" id="33059"/>
    <lineage>
        <taxon>Bacteria</taxon>
        <taxon>Pseudomonadati</taxon>
        <taxon>Pseudomonadota</taxon>
        <taxon>Acidithiobacillia</taxon>
        <taxon>Acidithiobacillales</taxon>
        <taxon>Acidithiobacillaceae</taxon>
        <taxon>Acidithiobacillus</taxon>
    </lineage>
</organism>
<dbReference type="Proteomes" id="UP000175616">
    <property type="component" value="Unassembled WGS sequence"/>
</dbReference>
<comment type="caution">
    <text evidence="2">The sequence shown here is derived from an EMBL/GenBank/DDBJ whole genome shotgun (WGS) entry which is preliminary data.</text>
</comment>
<dbReference type="RefSeq" id="WP_070114144.1">
    <property type="nucleotide sequence ID" value="NZ_LZYE01000063.1"/>
</dbReference>
<protein>
    <submittedName>
        <fullName evidence="2">Uncharacterized protein</fullName>
    </submittedName>
</protein>
<feature type="region of interest" description="Disordered" evidence="1">
    <location>
        <begin position="211"/>
        <end position="231"/>
    </location>
</feature>
<gene>
    <name evidence="2" type="ORF">BAE27_03455</name>
</gene>
<proteinExistence type="predicted"/>